<dbReference type="EMBL" id="JACHLK010000008">
    <property type="protein sequence ID" value="MBB6561437.1"/>
    <property type="molecule type" value="Genomic_DNA"/>
</dbReference>
<gene>
    <name evidence="1" type="ORF">HNP48_004130</name>
</gene>
<proteinExistence type="predicted"/>
<sequence>MNEATTPTQSKGDYAHALAKASLSAIPLIGGPAVELFQATIQPPLEKRRIEWMRAVGERLAELQASQQIDLDRLSKSDEFVTAVMHASQLALKTHQKAKLEALKNAVINIAKGQTPEDAVLHIYLHLIDDLAELQIQILAVFQAPTSPPGMSMGGLNHVLEHCIPSCRGKNDLYRQLWRDLYNRGLINVADLGGTISQSGLSSKRTTDLADQFLRFIEG</sequence>
<accession>A0A7X0UAN3</accession>
<dbReference type="RefSeq" id="WP_184860469.1">
    <property type="nucleotide sequence ID" value="NZ_JACHLK010000008.1"/>
</dbReference>
<comment type="caution">
    <text evidence="1">The sequence shown here is derived from an EMBL/GenBank/DDBJ whole genome shotgun (WGS) entry which is preliminary data.</text>
</comment>
<evidence type="ECO:0000313" key="2">
    <source>
        <dbReference type="Proteomes" id="UP000575083"/>
    </source>
</evidence>
<protein>
    <submittedName>
        <fullName evidence="1">Uncharacterized protein</fullName>
    </submittedName>
</protein>
<dbReference type="Proteomes" id="UP000575083">
    <property type="component" value="Unassembled WGS sequence"/>
</dbReference>
<dbReference type="AlphaFoldDB" id="A0A7X0UAN3"/>
<name>A0A7X0UAN3_9BURK</name>
<evidence type="ECO:0000313" key="1">
    <source>
        <dbReference type="EMBL" id="MBB6561437.1"/>
    </source>
</evidence>
<keyword evidence="2" id="KW-1185">Reference proteome</keyword>
<reference evidence="1 2" key="1">
    <citation type="submission" date="2020-08" db="EMBL/GenBank/DDBJ databases">
        <title>Functional genomics of gut bacteria from endangered species of beetles.</title>
        <authorList>
            <person name="Carlos-Shanley C."/>
        </authorList>
    </citation>
    <scope>NUCLEOTIDE SEQUENCE [LARGE SCALE GENOMIC DNA]</scope>
    <source>
        <strain evidence="1 2">S00198</strain>
    </source>
</reference>
<organism evidence="1 2">
    <name type="scientific">Acidovorax soli</name>
    <dbReference type="NCBI Taxonomy" id="592050"/>
    <lineage>
        <taxon>Bacteria</taxon>
        <taxon>Pseudomonadati</taxon>
        <taxon>Pseudomonadota</taxon>
        <taxon>Betaproteobacteria</taxon>
        <taxon>Burkholderiales</taxon>
        <taxon>Comamonadaceae</taxon>
        <taxon>Acidovorax</taxon>
    </lineage>
</organism>